<keyword evidence="3" id="KW-1185">Reference proteome</keyword>
<name>A0ABR3ANM1_PHYBL</name>
<dbReference type="Proteomes" id="UP001448207">
    <property type="component" value="Unassembled WGS sequence"/>
</dbReference>
<feature type="compositionally biased region" description="Low complexity" evidence="1">
    <location>
        <begin position="446"/>
        <end position="457"/>
    </location>
</feature>
<sequence length="467" mass="53731">MPEFLYYIIYMRGKRLLQEVSYHHKCLACYHTRKEGLFVHDRGPKCQKKSSWSGETSRGESKLIARQYAYLLWAKREWNLGKIVRFMTIIRFKPEDFGNNLGFPYKAFTIKLPLNTVVNNEYKELLRNKIIITLNDLHNIISRAMMFINSYCLVSSRDSIPSYIYNQTFWYSVCQLVNGRKNISVLSQTLSEYELEHKSHNPFDVRRLPLPRLFALFPKSSLHFRSDLEPNGNNRILFGNLIRSNVFSIDCLFCERNPASIEVRNSTLQLELSDFEFNEVQHNYKLVFVNPGRKAVFTVAEGLSTKAHSLLWCTTWRQKAPEQMILLIVFGAGIFGKDLVRLKNNRCGVTGIMGKALKKRERNGGLVAVTIDEYNTETCNNCQAKNLAPANHTRSYSVQVCRICNTLWQRDVNDAKNMITIAFSTWRGTHRQTAFQSSDKGKQAANSNSSSNNNNNNPVTNISSLSL</sequence>
<organism evidence="2 3">
    <name type="scientific">Phycomyces blakesleeanus</name>
    <dbReference type="NCBI Taxonomy" id="4837"/>
    <lineage>
        <taxon>Eukaryota</taxon>
        <taxon>Fungi</taxon>
        <taxon>Fungi incertae sedis</taxon>
        <taxon>Mucoromycota</taxon>
        <taxon>Mucoromycotina</taxon>
        <taxon>Mucoromycetes</taxon>
        <taxon>Mucorales</taxon>
        <taxon>Phycomycetaceae</taxon>
        <taxon>Phycomyces</taxon>
    </lineage>
</organism>
<evidence type="ECO:0000313" key="2">
    <source>
        <dbReference type="EMBL" id="KAL0076321.1"/>
    </source>
</evidence>
<gene>
    <name evidence="2" type="ORF">J3Q64DRAFT_1825775</name>
</gene>
<evidence type="ECO:0000256" key="1">
    <source>
        <dbReference type="SAM" id="MobiDB-lite"/>
    </source>
</evidence>
<evidence type="ECO:0000313" key="3">
    <source>
        <dbReference type="Proteomes" id="UP001448207"/>
    </source>
</evidence>
<feature type="compositionally biased region" description="Polar residues" evidence="1">
    <location>
        <begin position="458"/>
        <end position="467"/>
    </location>
</feature>
<comment type="caution">
    <text evidence="2">The sequence shown here is derived from an EMBL/GenBank/DDBJ whole genome shotgun (WGS) entry which is preliminary data.</text>
</comment>
<dbReference type="EMBL" id="JBCLYO010000032">
    <property type="protein sequence ID" value="KAL0076321.1"/>
    <property type="molecule type" value="Genomic_DNA"/>
</dbReference>
<evidence type="ECO:0008006" key="4">
    <source>
        <dbReference type="Google" id="ProtNLM"/>
    </source>
</evidence>
<reference evidence="2 3" key="1">
    <citation type="submission" date="2024-04" db="EMBL/GenBank/DDBJ databases">
        <title>Symmetric and asymmetric DNA N6-adenine methylation regulates different biological responses in Mucorales.</title>
        <authorList>
            <consortium name="Lawrence Berkeley National Laboratory"/>
            <person name="Lax C."/>
            <person name="Mondo S.J."/>
            <person name="Osorio-Concepcion M."/>
            <person name="Muszewska A."/>
            <person name="Corrochano-Luque M."/>
            <person name="Gutierrez G."/>
            <person name="Riley R."/>
            <person name="Lipzen A."/>
            <person name="Guo J."/>
            <person name="Hundley H."/>
            <person name="Amirebrahimi M."/>
            <person name="Ng V."/>
            <person name="Lorenzo-Gutierrez D."/>
            <person name="Binder U."/>
            <person name="Yang J."/>
            <person name="Song Y."/>
            <person name="Canovas D."/>
            <person name="Navarro E."/>
            <person name="Freitag M."/>
            <person name="Gabaldon T."/>
            <person name="Grigoriev I.V."/>
            <person name="Corrochano L.M."/>
            <person name="Nicolas F.E."/>
            <person name="Garre V."/>
        </authorList>
    </citation>
    <scope>NUCLEOTIDE SEQUENCE [LARGE SCALE GENOMIC DNA]</scope>
    <source>
        <strain evidence="2 3">L51</strain>
    </source>
</reference>
<feature type="region of interest" description="Disordered" evidence="1">
    <location>
        <begin position="432"/>
        <end position="467"/>
    </location>
</feature>
<protein>
    <recommendedName>
        <fullName evidence="4">GATA-type zinc finger transcription factor</fullName>
    </recommendedName>
</protein>
<proteinExistence type="predicted"/>
<accession>A0ABR3ANM1</accession>